<evidence type="ECO:0000256" key="3">
    <source>
        <dbReference type="ARBA" id="ARBA00022475"/>
    </source>
</evidence>
<feature type="transmembrane region" description="Helical" evidence="11">
    <location>
        <begin position="27"/>
        <end position="49"/>
    </location>
</feature>
<evidence type="ECO:0000256" key="11">
    <source>
        <dbReference type="SAM" id="Phobius"/>
    </source>
</evidence>
<evidence type="ECO:0000256" key="1">
    <source>
        <dbReference type="ARBA" id="ARBA00004377"/>
    </source>
</evidence>
<keyword evidence="6 11" id="KW-0812">Transmembrane</keyword>
<evidence type="ECO:0000256" key="6">
    <source>
        <dbReference type="ARBA" id="ARBA00022692"/>
    </source>
</evidence>
<dbReference type="Proteomes" id="UP001156831">
    <property type="component" value="Unassembled WGS sequence"/>
</dbReference>
<dbReference type="SUPFAM" id="SSF54523">
    <property type="entry name" value="Pili subunits"/>
    <property type="match status" value="1"/>
</dbReference>
<evidence type="ECO:0000313" key="13">
    <source>
        <dbReference type="EMBL" id="MDH5831260.1"/>
    </source>
</evidence>
<dbReference type="PROSITE" id="PS00409">
    <property type="entry name" value="PROKAR_NTER_METHYL"/>
    <property type="match status" value="1"/>
</dbReference>
<keyword evidence="7 11" id="KW-1133">Transmembrane helix</keyword>
<comment type="caution">
    <text evidence="13">The sequence shown here is derived from an EMBL/GenBank/DDBJ whole genome shotgun (WGS) entry which is preliminary data.</text>
</comment>
<dbReference type="InterPro" id="IPR012902">
    <property type="entry name" value="N_methyl_site"/>
</dbReference>
<keyword evidence="4" id="KW-0488">Methylation</keyword>
<evidence type="ECO:0000256" key="9">
    <source>
        <dbReference type="ARBA" id="ARBA00025772"/>
    </source>
</evidence>
<evidence type="ECO:0000256" key="8">
    <source>
        <dbReference type="ARBA" id="ARBA00023136"/>
    </source>
</evidence>
<evidence type="ECO:0000259" key="12">
    <source>
        <dbReference type="Pfam" id="PF12019"/>
    </source>
</evidence>
<feature type="domain" description="General secretion pathway GspH" evidence="12">
    <location>
        <begin position="58"/>
        <end position="152"/>
    </location>
</feature>
<evidence type="ECO:0000256" key="10">
    <source>
        <dbReference type="ARBA" id="ARBA00030775"/>
    </source>
</evidence>
<evidence type="ECO:0000256" key="5">
    <source>
        <dbReference type="ARBA" id="ARBA00022519"/>
    </source>
</evidence>
<dbReference type="Pfam" id="PF07963">
    <property type="entry name" value="N_methyl"/>
    <property type="match status" value="1"/>
</dbReference>
<keyword evidence="5" id="KW-0997">Cell inner membrane</keyword>
<comment type="subcellular location">
    <subcellularLocation>
        <location evidence="1">Cell inner membrane</location>
        <topology evidence="1">Single-pass membrane protein</topology>
    </subcellularLocation>
</comment>
<dbReference type="Pfam" id="PF12019">
    <property type="entry name" value="GspH"/>
    <property type="match status" value="1"/>
</dbReference>
<evidence type="ECO:0000256" key="7">
    <source>
        <dbReference type="ARBA" id="ARBA00022989"/>
    </source>
</evidence>
<organism evidence="13 14">
    <name type="scientific">Luteimonas rhizosphaericola</name>
    <dbReference type="NCBI Taxonomy" id="3042024"/>
    <lineage>
        <taxon>Bacteria</taxon>
        <taxon>Pseudomonadati</taxon>
        <taxon>Pseudomonadota</taxon>
        <taxon>Gammaproteobacteria</taxon>
        <taxon>Lysobacterales</taxon>
        <taxon>Lysobacteraceae</taxon>
        <taxon>Luteimonas</taxon>
    </lineage>
</organism>
<proteinExistence type="inferred from homology"/>
<evidence type="ECO:0000256" key="2">
    <source>
        <dbReference type="ARBA" id="ARBA00021549"/>
    </source>
</evidence>
<protein>
    <recommendedName>
        <fullName evidence="2">Type II secretion system protein H</fullName>
    </recommendedName>
    <alternativeName>
        <fullName evidence="10">General secretion pathway protein H</fullName>
    </alternativeName>
</protein>
<dbReference type="NCBIfam" id="TIGR02532">
    <property type="entry name" value="IV_pilin_GFxxxE"/>
    <property type="match status" value="1"/>
</dbReference>
<sequence>MGVSRGDGIIGAQRVGERQRGFSLLEMLLVMALIAATGLLAAGVLTGGFDRMALRSGAKDMAAQLRFARAHAIASGVPQQFQVDPAARTWQGADGRAGELPGEVQVRFTGAREVQPAAGIGAIVFFGDGASTGGRVQLSLGDAAWNVDVAWLTGEVTLRRGEVAR</sequence>
<keyword evidence="14" id="KW-1185">Reference proteome</keyword>
<evidence type="ECO:0000313" key="14">
    <source>
        <dbReference type="Proteomes" id="UP001156831"/>
    </source>
</evidence>
<evidence type="ECO:0000256" key="4">
    <source>
        <dbReference type="ARBA" id="ARBA00022481"/>
    </source>
</evidence>
<dbReference type="RefSeq" id="WP_280602322.1">
    <property type="nucleotide sequence ID" value="NZ_JARXRN010000027.1"/>
</dbReference>
<dbReference type="EMBL" id="JARXRN010000027">
    <property type="protein sequence ID" value="MDH5831260.1"/>
    <property type="molecule type" value="Genomic_DNA"/>
</dbReference>
<dbReference type="InterPro" id="IPR045584">
    <property type="entry name" value="Pilin-like"/>
</dbReference>
<keyword evidence="3" id="KW-1003">Cell membrane</keyword>
<keyword evidence="8 11" id="KW-0472">Membrane</keyword>
<name>A0ABT6JKR5_9GAMM</name>
<dbReference type="NCBIfam" id="NF047827">
    <property type="entry name" value="T3SSXpsH"/>
    <property type="match status" value="1"/>
</dbReference>
<accession>A0ABT6JKR5</accession>
<gene>
    <name evidence="13" type="ORF">QFW80_12120</name>
</gene>
<reference evidence="13 14" key="1">
    <citation type="submission" date="2023-04" db="EMBL/GenBank/DDBJ databases">
        <title>Luteimonas sp. M1R5S18.</title>
        <authorList>
            <person name="Sun J.-Q."/>
        </authorList>
    </citation>
    <scope>NUCLEOTIDE SEQUENCE [LARGE SCALE GENOMIC DNA]</scope>
    <source>
        <strain evidence="13 14">M1R5S18</strain>
    </source>
</reference>
<comment type="similarity">
    <text evidence="9">Belongs to the GSP H family.</text>
</comment>
<dbReference type="InterPro" id="IPR022346">
    <property type="entry name" value="T2SS_GspH"/>
</dbReference>